<dbReference type="InterPro" id="IPR003864">
    <property type="entry name" value="CSC1/OSCA1-like_7TM"/>
</dbReference>
<evidence type="ECO:0000256" key="7">
    <source>
        <dbReference type="SAM" id="Phobius"/>
    </source>
</evidence>
<name>A0A2P6MUF4_9EUKA</name>
<dbReference type="Pfam" id="PF13967">
    <property type="entry name" value="RSN1_TM"/>
    <property type="match status" value="1"/>
</dbReference>
<dbReference type="InterPro" id="IPR032880">
    <property type="entry name" value="CSC1/OSCA1-like_N"/>
</dbReference>
<keyword evidence="6 7" id="KW-0472">Membrane</keyword>
<evidence type="ECO:0000256" key="3">
    <source>
        <dbReference type="ARBA" id="ARBA00022448"/>
    </source>
</evidence>
<feature type="transmembrane region" description="Helical" evidence="7">
    <location>
        <begin position="165"/>
        <end position="187"/>
    </location>
</feature>
<protein>
    <submittedName>
        <fullName evidence="11">Uncharacterized protein</fullName>
    </submittedName>
</protein>
<evidence type="ECO:0000256" key="6">
    <source>
        <dbReference type="ARBA" id="ARBA00023136"/>
    </source>
</evidence>
<evidence type="ECO:0000313" key="12">
    <source>
        <dbReference type="Proteomes" id="UP000241769"/>
    </source>
</evidence>
<accession>A0A2P6MUF4</accession>
<evidence type="ECO:0000256" key="1">
    <source>
        <dbReference type="ARBA" id="ARBA00004141"/>
    </source>
</evidence>
<dbReference type="Proteomes" id="UP000241769">
    <property type="component" value="Unassembled WGS sequence"/>
</dbReference>
<evidence type="ECO:0000256" key="2">
    <source>
        <dbReference type="ARBA" id="ARBA00007779"/>
    </source>
</evidence>
<sequence length="733" mass="85377">MEEESIVWTSKERGRMYDGTLIVVTTVSLSFLIVWVFLRRTSPRFFLRKCFAPKWGIPLFVFHRLTIHSPKDLFVPTIEESSGWFRWFFYLLWTDEETEIFNNYGGFESVLYLTWLRYSSILWTVLTAVSLCLVLPLNATAGGRPSNLDSMRSTMINIKQESNRMWVHLSVVYLVSALVYYFCHLYMQKVSYYKRLEFLLKNRPRSHAIMVSDIPFEIRSEPLLRRTFEEIYRSQNIAHVIMAPDVPHIRKMQEARKKSSERLSIISDRLSRRGSSWNSHRNEFLSRLSIQVQKMEFGVENEQKKFERKLEENEAECNQPVAFVVFSFMPAALMALETIHDGELRGMTVRPAPEGNDIVWEHLGIKKNARRLRTAFSFILLLGLFFSWIVPMSIVIDTANMEDLPKFLYERRHVISRLNLKYLGIFTGFLPALIFIITITILPHLIRVVHNFSRPKLRSHLDSKIFRTFYYFLVLQLATVILFGTSLREIRDVYHRPAGIIDMMNRRLPDSSSFFCHLILLSIASSVVQFVDLQRFLCVKIRGLYYKTHYQLAKLSIPSSFSFAPHMAYQSFIFSVGLIFCTYNPVVSLFTAIYFGFNWISSKHQLVFFHTPAYEGYNVTRSLMRSVLTGLMMYQGFMFAVFFQQKFSPGIASLPLILVDLLLFFLTFRKIGKDSYPPLLIPSSGGDGLAEVKDTYTDPAMKEPREYDAIVNRELVFPNSEPSRPRAINVSQV</sequence>
<dbReference type="PANTHER" id="PTHR13018">
    <property type="entry name" value="PROBABLE MEMBRANE PROTEIN DUF221-RELATED"/>
    <property type="match status" value="1"/>
</dbReference>
<dbReference type="Pfam" id="PF02714">
    <property type="entry name" value="RSN1_7TM"/>
    <property type="match status" value="1"/>
</dbReference>
<comment type="caution">
    <text evidence="11">The sequence shown here is derived from an EMBL/GenBank/DDBJ whole genome shotgun (WGS) entry which is preliminary data.</text>
</comment>
<dbReference type="OrthoDB" id="15199at2759"/>
<dbReference type="EMBL" id="MDYQ01000395">
    <property type="protein sequence ID" value="PRP75342.1"/>
    <property type="molecule type" value="Genomic_DNA"/>
</dbReference>
<evidence type="ECO:0000256" key="5">
    <source>
        <dbReference type="ARBA" id="ARBA00022989"/>
    </source>
</evidence>
<keyword evidence="4 7" id="KW-0812">Transmembrane</keyword>
<feature type="transmembrane region" description="Helical" evidence="7">
    <location>
        <begin position="375"/>
        <end position="396"/>
    </location>
</feature>
<keyword evidence="5 7" id="KW-1133">Transmembrane helix</keyword>
<dbReference type="InParanoid" id="A0A2P6MUF4"/>
<feature type="transmembrane region" description="Helical" evidence="7">
    <location>
        <begin position="575"/>
        <end position="601"/>
    </location>
</feature>
<comment type="subcellular location">
    <subcellularLocation>
        <location evidence="1">Membrane</location>
        <topology evidence="1">Multi-pass membrane protein</topology>
    </subcellularLocation>
</comment>
<keyword evidence="12" id="KW-1185">Reference proteome</keyword>
<dbReference type="AlphaFoldDB" id="A0A2P6MUF4"/>
<feature type="domain" description="CSC1/OSCA1-like 7TM region" evidence="8">
    <location>
        <begin position="373"/>
        <end position="642"/>
    </location>
</feature>
<dbReference type="GO" id="GO:0005227">
    <property type="term" value="F:calcium-activated cation channel activity"/>
    <property type="evidence" value="ECO:0007669"/>
    <property type="project" value="InterPro"/>
</dbReference>
<feature type="transmembrane region" description="Helical" evidence="7">
    <location>
        <begin position="649"/>
        <end position="668"/>
    </location>
</feature>
<evidence type="ECO:0000259" key="9">
    <source>
        <dbReference type="Pfam" id="PF13967"/>
    </source>
</evidence>
<dbReference type="PANTHER" id="PTHR13018:SF5">
    <property type="entry name" value="RE44586P"/>
    <property type="match status" value="1"/>
</dbReference>
<evidence type="ECO:0000256" key="4">
    <source>
        <dbReference type="ARBA" id="ARBA00022692"/>
    </source>
</evidence>
<feature type="transmembrane region" description="Helical" evidence="7">
    <location>
        <begin position="20"/>
        <end position="38"/>
    </location>
</feature>
<dbReference type="InterPro" id="IPR027815">
    <property type="entry name" value="CSC1/OSCA1-like_cyt"/>
</dbReference>
<proteinExistence type="inferred from homology"/>
<comment type="similarity">
    <text evidence="2">Belongs to the CSC1 (TC 1.A.17) family.</text>
</comment>
<gene>
    <name evidence="11" type="ORF">PROFUN_05653</name>
</gene>
<evidence type="ECO:0000313" key="11">
    <source>
        <dbReference type="EMBL" id="PRP75342.1"/>
    </source>
</evidence>
<feature type="domain" description="CSC1/OSCA1-like N-terminal transmembrane" evidence="9">
    <location>
        <begin position="20"/>
        <end position="183"/>
    </location>
</feature>
<feature type="domain" description="CSC1/OSCA1-like cytosolic" evidence="10">
    <location>
        <begin position="208"/>
        <end position="362"/>
    </location>
</feature>
<evidence type="ECO:0000259" key="8">
    <source>
        <dbReference type="Pfam" id="PF02714"/>
    </source>
</evidence>
<keyword evidence="3" id="KW-0813">Transport</keyword>
<dbReference type="GO" id="GO:0005886">
    <property type="term" value="C:plasma membrane"/>
    <property type="evidence" value="ECO:0007669"/>
    <property type="project" value="TreeGrafter"/>
</dbReference>
<reference evidence="11 12" key="1">
    <citation type="journal article" date="2018" name="Genome Biol. Evol.">
        <title>Multiple Roots of Fruiting Body Formation in Amoebozoa.</title>
        <authorList>
            <person name="Hillmann F."/>
            <person name="Forbes G."/>
            <person name="Novohradska S."/>
            <person name="Ferling I."/>
            <person name="Riege K."/>
            <person name="Groth M."/>
            <person name="Westermann M."/>
            <person name="Marz M."/>
            <person name="Spaller T."/>
            <person name="Winckler T."/>
            <person name="Schaap P."/>
            <person name="Glockner G."/>
        </authorList>
    </citation>
    <scope>NUCLEOTIDE SEQUENCE [LARGE SCALE GENOMIC DNA]</scope>
    <source>
        <strain evidence="11 12">Jena</strain>
    </source>
</reference>
<dbReference type="InterPro" id="IPR045122">
    <property type="entry name" value="Csc1-like"/>
</dbReference>
<organism evidence="11 12">
    <name type="scientific">Planoprotostelium fungivorum</name>
    <dbReference type="NCBI Taxonomy" id="1890364"/>
    <lineage>
        <taxon>Eukaryota</taxon>
        <taxon>Amoebozoa</taxon>
        <taxon>Evosea</taxon>
        <taxon>Variosea</taxon>
        <taxon>Cavosteliida</taxon>
        <taxon>Cavosteliaceae</taxon>
        <taxon>Planoprotostelium</taxon>
    </lineage>
</organism>
<feature type="transmembrane region" description="Helical" evidence="7">
    <location>
        <begin position="469"/>
        <end position="487"/>
    </location>
</feature>
<dbReference type="Pfam" id="PF14703">
    <property type="entry name" value="PHM7_cyt"/>
    <property type="match status" value="1"/>
</dbReference>
<evidence type="ECO:0000259" key="10">
    <source>
        <dbReference type="Pfam" id="PF14703"/>
    </source>
</evidence>
<feature type="transmembrane region" description="Helical" evidence="7">
    <location>
        <begin position="512"/>
        <end position="531"/>
    </location>
</feature>
<feature type="transmembrane region" description="Helical" evidence="7">
    <location>
        <begin position="121"/>
        <end position="141"/>
    </location>
</feature>
<feature type="transmembrane region" description="Helical" evidence="7">
    <location>
        <begin position="422"/>
        <end position="448"/>
    </location>
</feature>